<dbReference type="InterPro" id="IPR036615">
    <property type="entry name" value="Mur_ligase_C_dom_sf"/>
</dbReference>
<evidence type="ECO:0000256" key="3">
    <source>
        <dbReference type="ARBA" id="ARBA00022490"/>
    </source>
</evidence>
<dbReference type="Gene3D" id="3.40.1190.10">
    <property type="entry name" value="Mur-like, catalytic domain"/>
    <property type="match status" value="1"/>
</dbReference>
<dbReference type="GO" id="GO:0005524">
    <property type="term" value="F:ATP binding"/>
    <property type="evidence" value="ECO:0007669"/>
    <property type="project" value="UniProtKB-UniRule"/>
</dbReference>
<evidence type="ECO:0000256" key="5">
    <source>
        <dbReference type="ARBA" id="ARBA00022741"/>
    </source>
</evidence>
<dbReference type="EC" id="6.3.2.9" evidence="7 8"/>
<dbReference type="InterPro" id="IPR007698">
    <property type="entry name" value="AlaDH/PNT_NAD(H)-bd"/>
</dbReference>
<dbReference type="EMBL" id="AZXY01000008">
    <property type="protein sequence ID" value="KSZ57748.1"/>
    <property type="molecule type" value="Genomic_DNA"/>
</dbReference>
<comment type="catalytic activity">
    <reaction evidence="7 8">
        <text>UDP-N-acetyl-alpha-D-muramoyl-L-alanine + D-glutamate + ATP = UDP-N-acetyl-alpha-D-muramoyl-L-alanyl-D-glutamate + ADP + phosphate + H(+)</text>
        <dbReference type="Rhea" id="RHEA:16429"/>
        <dbReference type="ChEBI" id="CHEBI:15378"/>
        <dbReference type="ChEBI" id="CHEBI:29986"/>
        <dbReference type="ChEBI" id="CHEBI:30616"/>
        <dbReference type="ChEBI" id="CHEBI:43474"/>
        <dbReference type="ChEBI" id="CHEBI:83898"/>
        <dbReference type="ChEBI" id="CHEBI:83900"/>
        <dbReference type="ChEBI" id="CHEBI:456216"/>
        <dbReference type="EC" id="6.3.2.9"/>
    </reaction>
</comment>
<evidence type="ECO:0000313" key="12">
    <source>
        <dbReference type="EMBL" id="KSZ57748.1"/>
    </source>
</evidence>
<gene>
    <name evidence="7 12" type="primary">murD</name>
    <name evidence="12" type="ORF">Z045_16435</name>
</gene>
<dbReference type="InterPro" id="IPR005762">
    <property type="entry name" value="MurD"/>
</dbReference>
<dbReference type="GO" id="GO:0005737">
    <property type="term" value="C:cytoplasm"/>
    <property type="evidence" value="ECO:0007669"/>
    <property type="project" value="UniProtKB-SubCell"/>
</dbReference>
<keyword evidence="7 8" id="KW-0961">Cell wall biogenesis/degradation</keyword>
<comment type="caution">
    <text evidence="12">The sequence shown here is derived from an EMBL/GenBank/DDBJ whole genome shotgun (WGS) entry which is preliminary data.</text>
</comment>
<dbReference type="Gene3D" id="3.40.50.720">
    <property type="entry name" value="NAD(P)-binding Rossmann-like Domain"/>
    <property type="match status" value="1"/>
</dbReference>
<dbReference type="PATRIC" id="fig|1441730.3.peg.3424"/>
<dbReference type="SUPFAM" id="SSF53623">
    <property type="entry name" value="MurD-like peptide ligases, catalytic domain"/>
    <property type="match status" value="1"/>
</dbReference>
<comment type="function">
    <text evidence="7 8">Cell wall formation. Catalyzes the addition of glutamate to the nucleotide precursor UDP-N-acetylmuramoyl-L-alanine (UMA).</text>
</comment>
<dbReference type="HAMAP" id="MF_00639">
    <property type="entry name" value="MurD"/>
    <property type="match status" value="1"/>
</dbReference>
<keyword evidence="3 7" id="KW-0963">Cytoplasm</keyword>
<evidence type="ECO:0000313" key="13">
    <source>
        <dbReference type="Proteomes" id="UP000053060"/>
    </source>
</evidence>
<feature type="binding site" evidence="7">
    <location>
        <begin position="127"/>
        <end position="133"/>
    </location>
    <ligand>
        <name>ATP</name>
        <dbReference type="ChEBI" id="CHEBI:30616"/>
    </ligand>
</feature>
<evidence type="ECO:0000259" key="9">
    <source>
        <dbReference type="Pfam" id="PF01262"/>
    </source>
</evidence>
<feature type="domain" description="Mur ligase C-terminal" evidence="10">
    <location>
        <begin position="323"/>
        <end position="413"/>
    </location>
</feature>
<dbReference type="Gene3D" id="3.90.190.20">
    <property type="entry name" value="Mur ligase, C-terminal domain"/>
    <property type="match status" value="1"/>
</dbReference>
<name>A0A0V9UIA7_9NOCA</name>
<keyword evidence="4 7" id="KW-0436">Ligase</keyword>
<dbReference type="PANTHER" id="PTHR43692:SF1">
    <property type="entry name" value="UDP-N-ACETYLMURAMOYLALANINE--D-GLUTAMATE LIGASE"/>
    <property type="match status" value="1"/>
</dbReference>
<dbReference type="GO" id="GO:0008764">
    <property type="term" value="F:UDP-N-acetylmuramoylalanine-D-glutamate ligase activity"/>
    <property type="evidence" value="ECO:0007669"/>
    <property type="project" value="UniProtKB-UniRule"/>
</dbReference>
<proteinExistence type="inferred from homology"/>
<dbReference type="Pfam" id="PF02875">
    <property type="entry name" value="Mur_ligase_C"/>
    <property type="match status" value="1"/>
</dbReference>
<dbReference type="Pfam" id="PF08245">
    <property type="entry name" value="Mur_ligase_M"/>
    <property type="match status" value="1"/>
</dbReference>
<dbReference type="GO" id="GO:0008360">
    <property type="term" value="P:regulation of cell shape"/>
    <property type="evidence" value="ECO:0007669"/>
    <property type="project" value="UniProtKB-KW"/>
</dbReference>
<evidence type="ECO:0000259" key="10">
    <source>
        <dbReference type="Pfam" id="PF02875"/>
    </source>
</evidence>
<keyword evidence="7 8" id="KW-0573">Peptidoglycan synthesis</keyword>
<keyword evidence="6 7" id="KW-0067">ATP-binding</keyword>
<dbReference type="GO" id="GO:0051301">
    <property type="term" value="P:cell division"/>
    <property type="evidence" value="ECO:0007669"/>
    <property type="project" value="UniProtKB-KW"/>
</dbReference>
<dbReference type="PANTHER" id="PTHR43692">
    <property type="entry name" value="UDP-N-ACETYLMURAMOYLALANINE--D-GLUTAMATE LIGASE"/>
    <property type="match status" value="1"/>
</dbReference>
<dbReference type="NCBIfam" id="TIGR01087">
    <property type="entry name" value="murD"/>
    <property type="match status" value="1"/>
</dbReference>
<protein>
    <recommendedName>
        <fullName evidence="7 8">UDP-N-acetylmuramoylalanine--D-glutamate ligase</fullName>
        <ecNumber evidence="7 8">6.3.2.9</ecNumber>
    </recommendedName>
    <alternativeName>
        <fullName evidence="7">D-glutamic acid-adding enzyme</fullName>
    </alternativeName>
    <alternativeName>
        <fullName evidence="7">UDP-N-acetylmuramoyl-L-alanyl-D-glutamate synthetase</fullName>
    </alternativeName>
</protein>
<keyword evidence="7 8" id="KW-0132">Cell division</keyword>
<dbReference type="SUPFAM" id="SSF51984">
    <property type="entry name" value="MurCD N-terminal domain"/>
    <property type="match status" value="1"/>
</dbReference>
<keyword evidence="7 8" id="KW-0133">Cell shape</keyword>
<comment type="subcellular location">
    <subcellularLocation>
        <location evidence="1 7 8">Cytoplasm</location>
    </subcellularLocation>
</comment>
<feature type="domain" description="Mur ligase central" evidence="11">
    <location>
        <begin position="125"/>
        <end position="235"/>
    </location>
</feature>
<dbReference type="SUPFAM" id="SSF53244">
    <property type="entry name" value="MurD-like peptide ligases, peptide-binding domain"/>
    <property type="match status" value="1"/>
</dbReference>
<accession>A0A0V9UIA7</accession>
<evidence type="ECO:0000256" key="8">
    <source>
        <dbReference type="RuleBase" id="RU003664"/>
    </source>
</evidence>
<dbReference type="InterPro" id="IPR036565">
    <property type="entry name" value="Mur-like_cat_sf"/>
</dbReference>
<evidence type="ECO:0000256" key="6">
    <source>
        <dbReference type="ARBA" id="ARBA00022840"/>
    </source>
</evidence>
<organism evidence="12 13">
    <name type="scientific">Rhodococcus pyridinivorans KG-16</name>
    <dbReference type="NCBI Taxonomy" id="1441730"/>
    <lineage>
        <taxon>Bacteria</taxon>
        <taxon>Bacillati</taxon>
        <taxon>Actinomycetota</taxon>
        <taxon>Actinomycetes</taxon>
        <taxon>Mycobacteriales</taxon>
        <taxon>Nocardiaceae</taxon>
        <taxon>Rhodococcus</taxon>
    </lineage>
</organism>
<dbReference type="Pfam" id="PF01262">
    <property type="entry name" value="AlaDh_PNT_C"/>
    <property type="match status" value="1"/>
</dbReference>
<reference evidence="12 13" key="2">
    <citation type="journal article" date="2016" name="Genome Announc.">
        <title>Draft Genome Sequence of a Versatile Hydrocarbon-Degrading Bacterium, Rhodococcus pyridinivorans Strain KG-16, Collected from Oil Fields in India.</title>
        <authorList>
            <person name="Aggarwal R.K."/>
            <person name="Dawar C."/>
            <person name="Phanindranath R."/>
            <person name="Mutnuri L."/>
            <person name="Dayal A.M."/>
        </authorList>
    </citation>
    <scope>NUCLEOTIDE SEQUENCE [LARGE SCALE GENOMIC DNA]</scope>
    <source>
        <strain evidence="12 13">KG-16</strain>
    </source>
</reference>
<dbReference type="GO" id="GO:0009252">
    <property type="term" value="P:peptidoglycan biosynthetic process"/>
    <property type="evidence" value="ECO:0007669"/>
    <property type="project" value="UniProtKB-UniRule"/>
</dbReference>
<comment type="pathway">
    <text evidence="2 7 8">Cell wall biogenesis; peptidoglycan biosynthesis.</text>
</comment>
<keyword evidence="7 8" id="KW-0131">Cell cycle</keyword>
<dbReference type="AlphaFoldDB" id="A0A0V9UIA7"/>
<evidence type="ECO:0000256" key="4">
    <source>
        <dbReference type="ARBA" id="ARBA00022598"/>
    </source>
</evidence>
<sequence>MTVNDELERLRGRAVLVAGAGVSGRATIEPLTDLGAHVTVTDRNERALAECAALGARTVDLDSLVDDPAALREFALVVTSPGFPPDAPLLSRAAGAAIPIWGDIELSWRIDRAEVYGPARRWLVVTGTNGKTTTTMMLHAILEAAGLGSVACGNIGLPVLDALRRDEPRADVLAVELSSFQLHWAPSVRPEAGVVLNIAEDHLDWHGGIENYIEAKLGALTGAVGVIGLDDPIAGGLGDRSRAVVTVGFTLGYPQEGELGISGELLVDRAFADSAVLARVDDVTPPGPAGLSDALAAAALARAIDVPASAVHDGLRRHRVGPHRAAPVGQVDGVEYIDDSKATNPHAARSSLLARDRVVWIAGGLLKGARVDDLVAEVAPRLSGAVLLGRDAGEIAEALARHAPQVPVVVVDTGDDEAMTDATSKTDTASVNATGTASVRRVAAPGADGPAAMRVAVREAAALASPGETVLLAPAAASLDMFADYAERGRSFASAVEELRGGGTQP</sequence>
<evidence type="ECO:0000256" key="1">
    <source>
        <dbReference type="ARBA" id="ARBA00004496"/>
    </source>
</evidence>
<feature type="domain" description="Alanine dehydrogenase/pyridine nucleotide transhydrogenase NAD(H)-binding" evidence="9">
    <location>
        <begin position="14"/>
        <end position="61"/>
    </location>
</feature>
<dbReference type="InterPro" id="IPR013221">
    <property type="entry name" value="Mur_ligase_cen"/>
</dbReference>
<evidence type="ECO:0000259" key="11">
    <source>
        <dbReference type="Pfam" id="PF08245"/>
    </source>
</evidence>
<comment type="similarity">
    <text evidence="7">Belongs to the MurCDEF family.</text>
</comment>
<reference evidence="13" key="1">
    <citation type="submission" date="2015-01" db="EMBL/GenBank/DDBJ databases">
        <title>Draft genome sequence of Rhodococcus pyridinivorans strain KG-16, a hydrocarbon-degrading bacterium.</title>
        <authorList>
            <person name="Aggarwal R.K."/>
            <person name="Dawar C."/>
        </authorList>
    </citation>
    <scope>NUCLEOTIDE SEQUENCE [LARGE SCALE GENOMIC DNA]</scope>
    <source>
        <strain evidence="13">KG-16</strain>
    </source>
</reference>
<keyword evidence="5 7" id="KW-0547">Nucleotide-binding</keyword>
<dbReference type="GO" id="GO:0071555">
    <property type="term" value="P:cell wall organization"/>
    <property type="evidence" value="ECO:0007669"/>
    <property type="project" value="UniProtKB-KW"/>
</dbReference>
<evidence type="ECO:0000256" key="2">
    <source>
        <dbReference type="ARBA" id="ARBA00004752"/>
    </source>
</evidence>
<dbReference type="Proteomes" id="UP000053060">
    <property type="component" value="Unassembled WGS sequence"/>
</dbReference>
<dbReference type="UniPathway" id="UPA00219"/>
<dbReference type="InterPro" id="IPR004101">
    <property type="entry name" value="Mur_ligase_C"/>
</dbReference>
<evidence type="ECO:0000256" key="7">
    <source>
        <dbReference type="HAMAP-Rule" id="MF_00639"/>
    </source>
</evidence>